<comment type="caution">
    <text evidence="5">The sequence shown here is derived from an EMBL/GenBank/DDBJ whole genome shotgun (WGS) entry which is preliminary data.</text>
</comment>
<dbReference type="PANTHER" id="PTHR38011">
    <property type="entry name" value="DIHYDROFOLATE REDUCTASE FAMILY PROTEIN (AFU_ORTHOLOGUE AFUA_8G06820)"/>
    <property type="match status" value="1"/>
</dbReference>
<evidence type="ECO:0000313" key="5">
    <source>
        <dbReference type="EMBL" id="MDC0742614.1"/>
    </source>
</evidence>
<dbReference type="InterPro" id="IPR050765">
    <property type="entry name" value="Riboflavin_Biosynth_HTPR"/>
</dbReference>
<evidence type="ECO:0000259" key="4">
    <source>
        <dbReference type="Pfam" id="PF01872"/>
    </source>
</evidence>
<dbReference type="Proteomes" id="UP001221411">
    <property type="component" value="Unassembled WGS sequence"/>
</dbReference>
<evidence type="ECO:0000256" key="1">
    <source>
        <dbReference type="ARBA" id="ARBA00005104"/>
    </source>
</evidence>
<dbReference type="EMBL" id="JAQNDO010000001">
    <property type="protein sequence ID" value="MDC0742614.1"/>
    <property type="molecule type" value="Genomic_DNA"/>
</dbReference>
<gene>
    <name evidence="5" type="ORF">POL67_14760</name>
</gene>
<dbReference type="Pfam" id="PF01872">
    <property type="entry name" value="RibD_C"/>
    <property type="match status" value="1"/>
</dbReference>
<evidence type="ECO:0000256" key="2">
    <source>
        <dbReference type="ARBA" id="ARBA00022857"/>
    </source>
</evidence>
<evidence type="ECO:0000313" key="6">
    <source>
        <dbReference type="Proteomes" id="UP001221411"/>
    </source>
</evidence>
<dbReference type="InterPro" id="IPR024072">
    <property type="entry name" value="DHFR-like_dom_sf"/>
</dbReference>
<organism evidence="5 6">
    <name type="scientific">Polyangium mundeleinium</name>
    <dbReference type="NCBI Taxonomy" id="2995306"/>
    <lineage>
        <taxon>Bacteria</taxon>
        <taxon>Pseudomonadati</taxon>
        <taxon>Myxococcota</taxon>
        <taxon>Polyangia</taxon>
        <taxon>Polyangiales</taxon>
        <taxon>Polyangiaceae</taxon>
        <taxon>Polyangium</taxon>
    </lineage>
</organism>
<dbReference type="SUPFAM" id="SSF53597">
    <property type="entry name" value="Dihydrofolate reductase-like"/>
    <property type="match status" value="1"/>
</dbReference>
<comment type="pathway">
    <text evidence="1">Cofactor biosynthesis; riboflavin biosynthesis.</text>
</comment>
<dbReference type="Gene3D" id="3.40.430.10">
    <property type="entry name" value="Dihydrofolate Reductase, subunit A"/>
    <property type="match status" value="1"/>
</dbReference>
<keyword evidence="3" id="KW-0560">Oxidoreductase</keyword>
<dbReference type="PANTHER" id="PTHR38011:SF7">
    <property type="entry name" value="2,5-DIAMINO-6-RIBOSYLAMINO-4(3H)-PYRIMIDINONE 5'-PHOSPHATE REDUCTASE"/>
    <property type="match status" value="1"/>
</dbReference>
<protein>
    <submittedName>
        <fullName evidence="5">Dihydrofolate reductase family protein</fullName>
    </submittedName>
</protein>
<keyword evidence="6" id="KW-1185">Reference proteome</keyword>
<feature type="domain" description="Bacterial bifunctional deaminase-reductase C-terminal" evidence="4">
    <location>
        <begin position="3"/>
        <end position="221"/>
    </location>
</feature>
<evidence type="ECO:0000256" key="3">
    <source>
        <dbReference type="ARBA" id="ARBA00023002"/>
    </source>
</evidence>
<accession>A0ABT5EMC3</accession>
<dbReference type="InterPro" id="IPR002734">
    <property type="entry name" value="RibDG_C"/>
</dbReference>
<name>A0ABT5EMC3_9BACT</name>
<reference evidence="5 6" key="1">
    <citation type="submission" date="2022-11" db="EMBL/GenBank/DDBJ databases">
        <title>Minimal conservation of predation-associated metabolite biosynthetic gene clusters underscores biosynthetic potential of Myxococcota including descriptions for ten novel species: Archangium lansinium sp. nov., Myxococcus landrumus sp. nov., Nannocystis bai.</title>
        <authorList>
            <person name="Ahearne A."/>
            <person name="Stevens C."/>
            <person name="Dowd S."/>
        </authorList>
    </citation>
    <scope>NUCLEOTIDE SEQUENCE [LARGE SCALE GENOMIC DNA]</scope>
    <source>
        <strain evidence="5 6">RJM3</strain>
    </source>
</reference>
<proteinExistence type="predicted"/>
<dbReference type="RefSeq" id="WP_271917994.1">
    <property type="nucleotide sequence ID" value="NZ_JAQNDO010000001.1"/>
</dbReference>
<keyword evidence="2" id="KW-0521">NADP</keyword>
<sequence length="231" mass="25400">MKPHVIVHMSTSIDGRTLPPRWRPERPNPTPFYDRLHEELGGDAWLVGRITGQEFAKKDAYATHTNETFPRAPWFARRDAKAYGVVLDGHGKIAWGRSDIGGDPIVVVLTEQVSDAHLAGLRADGVSYFFAGKAELDIRLALETLNHELGVKRLLLEGGGITNGILLRAGLVDEVSLLVCPCIDGAPGAPSLFDAAREEEGQRARVQSIELMSSEALEGGVVWLRYQIRNR</sequence>